<protein>
    <submittedName>
        <fullName evidence="2">Uncharacterized protein</fullName>
    </submittedName>
</protein>
<comment type="caution">
    <text evidence="2">The sequence shown here is derived from an EMBL/GenBank/DDBJ whole genome shotgun (WGS) entry which is preliminary data.</text>
</comment>
<accession>A0A2P5DZ27</accession>
<evidence type="ECO:0000313" key="3">
    <source>
        <dbReference type="Proteomes" id="UP000237105"/>
    </source>
</evidence>
<dbReference type="Proteomes" id="UP000237105">
    <property type="component" value="Unassembled WGS sequence"/>
</dbReference>
<sequence length="110" mass="11340">MPLIPESSSSSVTPTMAAPEADTLTCTTSTTESSPPKLVPSPSTNFLSFSSKMTELSLSFPPSTILPSSTSSLAPSPHSLPSKSSFFCSTNLSSPIPSSNFDPSNTLSPP</sequence>
<organism evidence="2 3">
    <name type="scientific">Parasponia andersonii</name>
    <name type="common">Sponia andersonii</name>
    <dbReference type="NCBI Taxonomy" id="3476"/>
    <lineage>
        <taxon>Eukaryota</taxon>
        <taxon>Viridiplantae</taxon>
        <taxon>Streptophyta</taxon>
        <taxon>Embryophyta</taxon>
        <taxon>Tracheophyta</taxon>
        <taxon>Spermatophyta</taxon>
        <taxon>Magnoliopsida</taxon>
        <taxon>eudicotyledons</taxon>
        <taxon>Gunneridae</taxon>
        <taxon>Pentapetalae</taxon>
        <taxon>rosids</taxon>
        <taxon>fabids</taxon>
        <taxon>Rosales</taxon>
        <taxon>Cannabaceae</taxon>
        <taxon>Parasponia</taxon>
    </lineage>
</organism>
<dbReference type="EMBL" id="JXTB01000008">
    <property type="protein sequence ID" value="PON78510.1"/>
    <property type="molecule type" value="Genomic_DNA"/>
</dbReference>
<proteinExistence type="predicted"/>
<evidence type="ECO:0000256" key="1">
    <source>
        <dbReference type="SAM" id="MobiDB-lite"/>
    </source>
</evidence>
<feature type="region of interest" description="Disordered" evidence="1">
    <location>
        <begin position="1"/>
        <end position="44"/>
    </location>
</feature>
<name>A0A2P5DZ27_PARAD</name>
<gene>
    <name evidence="2" type="ORF">PanWU01x14_017680</name>
</gene>
<evidence type="ECO:0000313" key="2">
    <source>
        <dbReference type="EMBL" id="PON78510.1"/>
    </source>
</evidence>
<reference evidence="3" key="1">
    <citation type="submission" date="2016-06" db="EMBL/GenBank/DDBJ databases">
        <title>Parallel loss of symbiosis genes in relatives of nitrogen-fixing non-legume Parasponia.</title>
        <authorList>
            <person name="Van Velzen R."/>
            <person name="Holmer R."/>
            <person name="Bu F."/>
            <person name="Rutten L."/>
            <person name="Van Zeijl A."/>
            <person name="Liu W."/>
            <person name="Santuari L."/>
            <person name="Cao Q."/>
            <person name="Sharma T."/>
            <person name="Shen D."/>
            <person name="Roswanjaya Y."/>
            <person name="Wardhani T."/>
            <person name="Kalhor M.S."/>
            <person name="Jansen J."/>
            <person name="Van den Hoogen J."/>
            <person name="Gungor B."/>
            <person name="Hartog M."/>
            <person name="Hontelez J."/>
            <person name="Verver J."/>
            <person name="Yang W.-C."/>
            <person name="Schijlen E."/>
            <person name="Repin R."/>
            <person name="Schilthuizen M."/>
            <person name="Schranz E."/>
            <person name="Heidstra R."/>
            <person name="Miyata K."/>
            <person name="Fedorova E."/>
            <person name="Kohlen W."/>
            <person name="Bisseling T."/>
            <person name="Smit S."/>
            <person name="Geurts R."/>
        </authorList>
    </citation>
    <scope>NUCLEOTIDE SEQUENCE [LARGE SCALE GENOMIC DNA]</scope>
    <source>
        <strain evidence="3">cv. WU1-14</strain>
    </source>
</reference>
<feature type="compositionally biased region" description="Low complexity" evidence="1">
    <location>
        <begin position="23"/>
        <end position="34"/>
    </location>
</feature>
<keyword evidence="3" id="KW-1185">Reference proteome</keyword>
<feature type="compositionally biased region" description="Polar residues" evidence="1">
    <location>
        <begin position="1"/>
        <end position="14"/>
    </location>
</feature>
<dbReference type="AlphaFoldDB" id="A0A2P5DZ27"/>